<organism evidence="2 3">
    <name type="scientific">Clupea harengus</name>
    <name type="common">Atlantic herring</name>
    <dbReference type="NCBI Taxonomy" id="7950"/>
    <lineage>
        <taxon>Eukaryota</taxon>
        <taxon>Metazoa</taxon>
        <taxon>Chordata</taxon>
        <taxon>Craniata</taxon>
        <taxon>Vertebrata</taxon>
        <taxon>Euteleostomi</taxon>
        <taxon>Actinopterygii</taxon>
        <taxon>Neopterygii</taxon>
        <taxon>Teleostei</taxon>
        <taxon>Clupei</taxon>
        <taxon>Clupeiformes</taxon>
        <taxon>Clupeoidei</taxon>
        <taxon>Clupeidae</taxon>
        <taxon>Clupea</taxon>
    </lineage>
</organism>
<dbReference type="CTD" id="494057"/>
<evidence type="ECO:0000256" key="1">
    <source>
        <dbReference type="ARBA" id="ARBA00037957"/>
    </source>
</evidence>
<comment type="similarity">
    <text evidence="1">Belongs to the PC-esterase family.</text>
</comment>
<dbReference type="RefSeq" id="XP_031440838.1">
    <property type="nucleotide sequence ID" value="XM_031584978.2"/>
</dbReference>
<dbReference type="AlphaFoldDB" id="A0A6P8GQ15"/>
<dbReference type="OrthoDB" id="9975373at2759"/>
<dbReference type="InterPro" id="IPR036514">
    <property type="entry name" value="SGNH_hydro_sf"/>
</dbReference>
<name>A0A6P8GQ15_CLUHA</name>
<evidence type="ECO:0000313" key="2">
    <source>
        <dbReference type="Proteomes" id="UP000515152"/>
    </source>
</evidence>
<dbReference type="Gene3D" id="3.40.50.1110">
    <property type="entry name" value="SGNH hydrolase"/>
    <property type="match status" value="1"/>
</dbReference>
<accession>A0A6P8GQ15</accession>
<gene>
    <name evidence="3" type="primary">fam113</name>
</gene>
<dbReference type="Proteomes" id="UP000515152">
    <property type="component" value="Chromosome 18"/>
</dbReference>
<dbReference type="SUPFAM" id="SSF52266">
    <property type="entry name" value="SGNH hydrolase"/>
    <property type="match status" value="1"/>
</dbReference>
<dbReference type="PANTHER" id="PTHR14469:SF0">
    <property type="entry name" value="FAMILY WITH SEQUENCE SIMILARITY 113"/>
    <property type="match status" value="1"/>
</dbReference>
<dbReference type="PANTHER" id="PTHR14469">
    <property type="entry name" value="SARCOMA ANTIGEN NY-SAR-23"/>
    <property type="match status" value="1"/>
</dbReference>
<dbReference type="GeneID" id="105904850"/>
<keyword evidence="2" id="KW-1185">Reference proteome</keyword>
<protein>
    <submittedName>
        <fullName evidence="3">PC-esterase domain-containing protein 1A isoform X1</fullName>
    </submittedName>
</protein>
<proteinExistence type="inferred from homology"/>
<evidence type="ECO:0000313" key="3">
    <source>
        <dbReference type="RefSeq" id="XP_031440838.1"/>
    </source>
</evidence>
<sequence length="428" mass="50575">MKTAHVTHQHASQLLHNKFVVVLGDSIQRGVYKDLVLILQKDNYLSKSQLKTKGEEEFENDVLIEGGRRGQMTNGTEYKEVRQYTSDHHLVRFYFITRIYSEYVRSILKEFENGLKPDVVLINSCVWDVSRYGRLWETDYLENLTSFFRKLRTILPDEALIVWNMTMPLGKTIIGGFLVPEIAELGPSLRFDIIEANYCSSTLANVYGLDVLDLHFQFRFSLQHRMRDGVHWNAVAHRRMTCLLLAHIANAWGVELPASQPPTGLNQSFSEQVPANREIHHHQTRYTQSVTRWRPKERRVNYYRPPAAPLMTPHCFEGSHDRWMEPYVRGRHDQWMEPSHVQAVPGRYDQWMDSSHVRVQEPNGFNRYGQIYMDQYLDREPHFRESYFPRDQNLSRDYIPPWAGQAYGDDYGYVMRKKYSRQTQYRPY</sequence>
<reference evidence="3" key="1">
    <citation type="submission" date="2025-08" db="UniProtKB">
        <authorList>
            <consortium name="RefSeq"/>
        </authorList>
    </citation>
    <scope>IDENTIFICATION</scope>
</reference>